<accession>A0AAW6CN54</accession>
<evidence type="ECO:0000256" key="1">
    <source>
        <dbReference type="ARBA" id="ARBA00001966"/>
    </source>
</evidence>
<dbReference type="RefSeq" id="WP_272001183.1">
    <property type="nucleotide sequence ID" value="NZ_JAQLXO010000002.1"/>
</dbReference>
<dbReference type="Pfam" id="PF13353">
    <property type="entry name" value="Fer4_12"/>
    <property type="match status" value="1"/>
</dbReference>
<evidence type="ECO:0000256" key="4">
    <source>
        <dbReference type="ARBA" id="ARBA00023004"/>
    </source>
</evidence>
<dbReference type="Gene3D" id="3.20.20.70">
    <property type="entry name" value="Aldolase class I"/>
    <property type="match status" value="1"/>
</dbReference>
<feature type="domain" description="Radical SAM core" evidence="6">
    <location>
        <begin position="101"/>
        <end position="336"/>
    </location>
</feature>
<dbReference type="GO" id="GO:0016491">
    <property type="term" value="F:oxidoreductase activity"/>
    <property type="evidence" value="ECO:0007669"/>
    <property type="project" value="InterPro"/>
</dbReference>
<evidence type="ECO:0000256" key="5">
    <source>
        <dbReference type="ARBA" id="ARBA00023014"/>
    </source>
</evidence>
<dbReference type="InterPro" id="IPR058240">
    <property type="entry name" value="rSAM_sf"/>
</dbReference>
<dbReference type="GO" id="GO:0046872">
    <property type="term" value="F:metal ion binding"/>
    <property type="evidence" value="ECO:0007669"/>
    <property type="project" value="UniProtKB-KW"/>
</dbReference>
<dbReference type="SFLD" id="SFLDS00029">
    <property type="entry name" value="Radical_SAM"/>
    <property type="match status" value="1"/>
</dbReference>
<evidence type="ECO:0000313" key="7">
    <source>
        <dbReference type="EMBL" id="MDB7981813.1"/>
    </source>
</evidence>
<sequence length="472" mass="55434">MSSKINLQTCEYARKSSIFQDNQLICFNCDKDNTIIINLINGLADVIDRNLETKLKNNKFEDIQPDIIECLISRNFLFWTKDEYINYLKHIETKVNEYEIKECPNYVFIPTYDCNLQCSYCYQKANFIQRNVELDQCVDEFFKFISEQTRKLEIENHSKYRNDEIVITLMGGEPLLIENRELIKKFVYKCRDSGYMYNIVTNGLTIKEYNEIINTPNLTSVQLTLDGNMQTHDSRRMRKNGDGTYHIIKNSIKLLLDSNINVDLRINVDKDNIFKLPSLAHEIQQFFNYPNFNPYIFLLEDEGCMGKKNVMEDYEALSLIYELAKKHKVLKQINIAYIGRELVESIFDDVPFYPALRKCASSKNQYLFDLYGGIYKCWWGIGLSHYKINPDNSLLLDSLWKLRKISMIKKCRLCKFRYLCGGGCVGRMINNSFTVSSQGGQCHDFEKLLNVAIKENYHERIKADEIHDFYTT</sequence>
<evidence type="ECO:0000313" key="8">
    <source>
        <dbReference type="Proteomes" id="UP001212981"/>
    </source>
</evidence>
<dbReference type="GO" id="GO:0051536">
    <property type="term" value="F:iron-sulfur cluster binding"/>
    <property type="evidence" value="ECO:0007669"/>
    <property type="project" value="UniProtKB-KW"/>
</dbReference>
<dbReference type="PROSITE" id="PS51918">
    <property type="entry name" value="RADICAL_SAM"/>
    <property type="match status" value="1"/>
</dbReference>
<keyword evidence="3" id="KW-0479">Metal-binding</keyword>
<dbReference type="EMBL" id="JAQLXO010000002">
    <property type="protein sequence ID" value="MDB7981813.1"/>
    <property type="molecule type" value="Genomic_DNA"/>
</dbReference>
<organism evidence="7 8">
    <name type="scientific">Faecalicoccus pleomorphus</name>
    <dbReference type="NCBI Taxonomy" id="1323"/>
    <lineage>
        <taxon>Bacteria</taxon>
        <taxon>Bacillati</taxon>
        <taxon>Bacillota</taxon>
        <taxon>Erysipelotrichia</taxon>
        <taxon>Erysipelotrichales</taxon>
        <taxon>Erysipelotrichaceae</taxon>
        <taxon>Faecalicoccus</taxon>
    </lineage>
</organism>
<gene>
    <name evidence="7" type="ORF">PND82_03145</name>
</gene>
<dbReference type="SFLD" id="SFLDG01067">
    <property type="entry name" value="SPASM/twitch_domain_containing"/>
    <property type="match status" value="1"/>
</dbReference>
<keyword evidence="4" id="KW-0408">Iron</keyword>
<dbReference type="InterPro" id="IPR007197">
    <property type="entry name" value="rSAM"/>
</dbReference>
<dbReference type="AlphaFoldDB" id="A0AAW6CN54"/>
<protein>
    <submittedName>
        <fullName evidence="7">4Fe-4S cluster-binding domain-containing protein</fullName>
    </submittedName>
</protein>
<evidence type="ECO:0000256" key="2">
    <source>
        <dbReference type="ARBA" id="ARBA00022691"/>
    </source>
</evidence>
<keyword evidence="5" id="KW-0411">Iron-sulfur</keyword>
<reference evidence="7" key="1">
    <citation type="submission" date="2023-01" db="EMBL/GenBank/DDBJ databases">
        <title>Human gut microbiome strain richness.</title>
        <authorList>
            <person name="Chen-Liaw A."/>
        </authorList>
    </citation>
    <scope>NUCLEOTIDE SEQUENCE</scope>
    <source>
        <strain evidence="7">D8_m1001271B151109d0_201107</strain>
    </source>
</reference>
<dbReference type="Proteomes" id="UP001212981">
    <property type="component" value="Unassembled WGS sequence"/>
</dbReference>
<dbReference type="InterPro" id="IPR023885">
    <property type="entry name" value="4Fe4S-binding_SPASM_dom"/>
</dbReference>
<dbReference type="SUPFAM" id="SSF102114">
    <property type="entry name" value="Radical SAM enzymes"/>
    <property type="match status" value="1"/>
</dbReference>
<proteinExistence type="predicted"/>
<dbReference type="PANTHER" id="PTHR43273:SF8">
    <property type="entry name" value="RADICAL SAM DOMAIN PROTEIN"/>
    <property type="match status" value="1"/>
</dbReference>
<comment type="caution">
    <text evidence="7">The sequence shown here is derived from an EMBL/GenBank/DDBJ whole genome shotgun (WGS) entry which is preliminary data.</text>
</comment>
<comment type="cofactor">
    <cofactor evidence="1">
        <name>[4Fe-4S] cluster</name>
        <dbReference type="ChEBI" id="CHEBI:49883"/>
    </cofactor>
</comment>
<dbReference type="NCBIfam" id="TIGR04085">
    <property type="entry name" value="rSAM_more_4Fe4S"/>
    <property type="match status" value="1"/>
</dbReference>
<name>A0AAW6CN54_9FIRM</name>
<evidence type="ECO:0000256" key="3">
    <source>
        <dbReference type="ARBA" id="ARBA00022723"/>
    </source>
</evidence>
<keyword evidence="2" id="KW-0949">S-adenosyl-L-methionine</keyword>
<dbReference type="InterPro" id="IPR023867">
    <property type="entry name" value="Sulphatase_maturase_rSAM"/>
</dbReference>
<dbReference type="InterPro" id="IPR013785">
    <property type="entry name" value="Aldolase_TIM"/>
</dbReference>
<evidence type="ECO:0000259" key="6">
    <source>
        <dbReference type="PROSITE" id="PS51918"/>
    </source>
</evidence>
<dbReference type="CDD" id="cd01335">
    <property type="entry name" value="Radical_SAM"/>
    <property type="match status" value="1"/>
</dbReference>
<dbReference type="PANTHER" id="PTHR43273">
    <property type="entry name" value="ANAEROBIC SULFATASE-MATURATING ENZYME HOMOLOG ASLB-RELATED"/>
    <property type="match status" value="1"/>
</dbReference>